<comment type="caution">
    <text evidence="1">The sequence shown here is derived from an EMBL/GenBank/DDBJ whole genome shotgun (WGS) entry which is preliminary data.</text>
</comment>
<dbReference type="OrthoDB" id="2622809at2"/>
<protein>
    <recommendedName>
        <fullName evidence="3">DZANK-type domain-containing protein</fullName>
    </recommendedName>
</protein>
<gene>
    <name evidence="1" type="ORF">EDM52_20670</name>
</gene>
<evidence type="ECO:0000313" key="1">
    <source>
        <dbReference type="EMBL" id="RNB68268.1"/>
    </source>
</evidence>
<proteinExistence type="predicted"/>
<dbReference type="EMBL" id="RHHR01000045">
    <property type="protein sequence ID" value="RNB68268.1"/>
    <property type="molecule type" value="Genomic_DNA"/>
</dbReference>
<dbReference type="RefSeq" id="WP_122910847.1">
    <property type="nucleotide sequence ID" value="NZ_CBCSBE010000019.1"/>
</dbReference>
<evidence type="ECO:0000313" key="2">
    <source>
        <dbReference type="Proteomes" id="UP000282028"/>
    </source>
</evidence>
<name>A0A3M8BXW2_9BACL</name>
<reference evidence="1 2" key="1">
    <citation type="submission" date="2018-10" db="EMBL/GenBank/DDBJ databases">
        <title>Phylogenomics of Brevibacillus.</title>
        <authorList>
            <person name="Dunlap C."/>
        </authorList>
    </citation>
    <scope>NUCLEOTIDE SEQUENCE [LARGE SCALE GENOMIC DNA]</scope>
    <source>
        <strain evidence="1 2">JCM 12215</strain>
    </source>
</reference>
<dbReference type="Proteomes" id="UP000282028">
    <property type="component" value="Unassembled WGS sequence"/>
</dbReference>
<evidence type="ECO:0008006" key="3">
    <source>
        <dbReference type="Google" id="ProtNLM"/>
    </source>
</evidence>
<sequence length="119" mass="13429">MIYDGFELDSKGRALICPRCSNEQINGGEFCKICGVTIINKCSSSGYDTYKNEPWECGTIAEGNARYCIKCGEKTTFFENELLKAWDVEHQEKIIKNDASDLFSSPQKTVHISDEDLPF</sequence>
<organism evidence="1 2">
    <name type="scientific">Brevibacillus invocatus</name>
    <dbReference type="NCBI Taxonomy" id="173959"/>
    <lineage>
        <taxon>Bacteria</taxon>
        <taxon>Bacillati</taxon>
        <taxon>Bacillota</taxon>
        <taxon>Bacilli</taxon>
        <taxon>Bacillales</taxon>
        <taxon>Paenibacillaceae</taxon>
        <taxon>Brevibacillus</taxon>
    </lineage>
</organism>
<accession>A0A3M8BXW2</accession>
<dbReference type="AlphaFoldDB" id="A0A3M8BXW2"/>
<keyword evidence="2" id="KW-1185">Reference proteome</keyword>